<keyword evidence="1" id="KW-0812">Transmembrane</keyword>
<dbReference type="Proteomes" id="UP000218238">
    <property type="component" value="Unassembled WGS sequence"/>
</dbReference>
<protein>
    <submittedName>
        <fullName evidence="2">Uncharacterized protein</fullName>
    </submittedName>
</protein>
<dbReference type="OrthoDB" id="2604018at2"/>
<evidence type="ECO:0000313" key="2">
    <source>
        <dbReference type="EMBL" id="PAX60476.1"/>
    </source>
</evidence>
<name>A0A2A2TPM6_9CYAN</name>
<reference evidence="2 3" key="1">
    <citation type="submission" date="2017-08" db="EMBL/GenBank/DDBJ databases">
        <title>Draft genome sequence of filamentous cyanobacterium Calothrix elsteri CCALA 953.</title>
        <authorList>
            <person name="Gagunashvili A.N."/>
            <person name="Elster J."/>
            <person name="Andresson O.S."/>
        </authorList>
    </citation>
    <scope>NUCLEOTIDE SEQUENCE [LARGE SCALE GENOMIC DNA]</scope>
    <source>
        <strain evidence="2 3">CCALA 953</strain>
    </source>
</reference>
<keyword evidence="1" id="KW-1133">Transmembrane helix</keyword>
<evidence type="ECO:0000256" key="1">
    <source>
        <dbReference type="SAM" id="Phobius"/>
    </source>
</evidence>
<organism evidence="2 3">
    <name type="scientific">Brunnivagina elsteri CCALA 953</name>
    <dbReference type="NCBI Taxonomy" id="987040"/>
    <lineage>
        <taxon>Bacteria</taxon>
        <taxon>Bacillati</taxon>
        <taxon>Cyanobacteriota</taxon>
        <taxon>Cyanophyceae</taxon>
        <taxon>Nostocales</taxon>
        <taxon>Calotrichaceae</taxon>
        <taxon>Brunnivagina</taxon>
    </lineage>
</organism>
<comment type="caution">
    <text evidence="2">The sequence shown here is derived from an EMBL/GenBank/DDBJ whole genome shotgun (WGS) entry which is preliminary data.</text>
</comment>
<proteinExistence type="predicted"/>
<keyword evidence="3" id="KW-1185">Reference proteome</keyword>
<evidence type="ECO:0000313" key="3">
    <source>
        <dbReference type="Proteomes" id="UP000218238"/>
    </source>
</evidence>
<accession>A0A2A2TPM6</accession>
<gene>
    <name evidence="2" type="ORF">CK510_01630</name>
</gene>
<keyword evidence="1" id="KW-0472">Membrane</keyword>
<dbReference type="AlphaFoldDB" id="A0A2A2TPM6"/>
<dbReference type="EMBL" id="NTFS01000009">
    <property type="protein sequence ID" value="PAX60476.1"/>
    <property type="molecule type" value="Genomic_DNA"/>
</dbReference>
<dbReference type="RefSeq" id="WP_095720021.1">
    <property type="nucleotide sequence ID" value="NZ_NTFS01000009.1"/>
</dbReference>
<sequence length="159" mass="17739">MARQISPLKEQTSEPFYSRTWNQLKSFPSGLAEGSKNPPTTSGSAAAALISAGIGCVTMMISHHFSDGDKSKTVENLLWTLGSWIPGSHNPSKLWGNIGSYSGKETMLLIGWLSSWLVLSQLWKNKQIKSRTIFFWMFVLFIAATVMSWHPIFPYLPLT</sequence>
<feature type="transmembrane region" description="Helical" evidence="1">
    <location>
        <begin position="135"/>
        <end position="153"/>
    </location>
</feature>